<dbReference type="Pfam" id="PF02229">
    <property type="entry name" value="PC4"/>
    <property type="match status" value="1"/>
</dbReference>
<keyword evidence="3" id="KW-1185">Reference proteome</keyword>
<dbReference type="GO" id="GO:0006355">
    <property type="term" value="P:regulation of DNA-templated transcription"/>
    <property type="evidence" value="ECO:0007669"/>
    <property type="project" value="InterPro"/>
</dbReference>
<dbReference type="Proteomes" id="UP000325289">
    <property type="component" value="Unassembled WGS sequence"/>
</dbReference>
<proteinExistence type="predicted"/>
<evidence type="ECO:0000313" key="2">
    <source>
        <dbReference type="EMBL" id="SFD67377.1"/>
    </source>
</evidence>
<dbReference type="RefSeq" id="WP_149754626.1">
    <property type="nucleotide sequence ID" value="NZ_FOMS01000002.1"/>
</dbReference>
<dbReference type="AlphaFoldDB" id="A0A1I1U9E1"/>
<protein>
    <submittedName>
        <fullName evidence="2">Transcriptional Coactivator p15 (PC4)</fullName>
    </submittedName>
</protein>
<dbReference type="InterPro" id="IPR009044">
    <property type="entry name" value="ssDNA-bd_transcriptional_reg"/>
</dbReference>
<dbReference type="Gene3D" id="2.30.31.10">
    <property type="entry name" value="Transcriptional Coactivator Pc4, Chain A"/>
    <property type="match status" value="1"/>
</dbReference>
<feature type="domain" description="Transcriptional coactivator p15 (PC4) C-terminal" evidence="1">
    <location>
        <begin position="12"/>
        <end position="58"/>
    </location>
</feature>
<organism evidence="2 3">
    <name type="scientific">Roseivivax sediminis</name>
    <dbReference type="NCBI Taxonomy" id="936889"/>
    <lineage>
        <taxon>Bacteria</taxon>
        <taxon>Pseudomonadati</taxon>
        <taxon>Pseudomonadota</taxon>
        <taxon>Alphaproteobacteria</taxon>
        <taxon>Rhodobacterales</taxon>
        <taxon>Roseobacteraceae</taxon>
        <taxon>Roseivivax</taxon>
    </lineage>
</organism>
<dbReference type="OrthoDB" id="47316at2"/>
<dbReference type="GO" id="GO:0003677">
    <property type="term" value="F:DNA binding"/>
    <property type="evidence" value="ECO:0007669"/>
    <property type="project" value="InterPro"/>
</dbReference>
<reference evidence="2 3" key="1">
    <citation type="submission" date="2016-10" db="EMBL/GenBank/DDBJ databases">
        <authorList>
            <person name="Varghese N."/>
            <person name="Submissions S."/>
        </authorList>
    </citation>
    <scope>NUCLEOTIDE SEQUENCE [LARGE SCALE GENOMIC DNA]</scope>
    <source>
        <strain evidence="3">YIM D21,KCTC 23444,ACCC 10710</strain>
    </source>
</reference>
<evidence type="ECO:0000313" key="3">
    <source>
        <dbReference type="Proteomes" id="UP000325289"/>
    </source>
</evidence>
<name>A0A1I1U9E1_9RHOB</name>
<dbReference type="InterPro" id="IPR003173">
    <property type="entry name" value="PC4_C"/>
</dbReference>
<evidence type="ECO:0000259" key="1">
    <source>
        <dbReference type="Pfam" id="PF02229"/>
    </source>
</evidence>
<accession>A0A1I1U9E1</accession>
<dbReference type="SUPFAM" id="SSF54447">
    <property type="entry name" value="ssDNA-binding transcriptional regulator domain"/>
    <property type="match status" value="1"/>
</dbReference>
<dbReference type="EMBL" id="FOMS01000002">
    <property type="protein sequence ID" value="SFD67377.1"/>
    <property type="molecule type" value="Genomic_DNA"/>
</dbReference>
<sequence length="76" mass="8677">MTTLAIVRRGKDQELRVSLEKFRGRDRLDVRVWFRGEDGKMHPTRQGCFVKPRELPDLCVGLNKALHAVSSKRGAS</sequence>
<gene>
    <name evidence="2" type="ORF">SAMN04515678_102223</name>
</gene>